<sequence length="140" mass="15934">MTCRYLCSQALPNQVLSMQQHLVCLAFPFVPLYRSVIGWSFSTCLVHALREQRTRGLTEWARLCRNENEMCFPGTRLGGGVCTWAARFQGPFSYPNNTFLDPVSLVGQNPTNQSRRKMPLCMSGAKVRGFLDMCEKIFLM</sequence>
<dbReference type="EMBL" id="CM007650">
    <property type="protein sequence ID" value="ONM57750.1"/>
    <property type="molecule type" value="Genomic_DNA"/>
</dbReference>
<organism evidence="1">
    <name type="scientific">Zea mays</name>
    <name type="common">Maize</name>
    <dbReference type="NCBI Taxonomy" id="4577"/>
    <lineage>
        <taxon>Eukaryota</taxon>
        <taxon>Viridiplantae</taxon>
        <taxon>Streptophyta</taxon>
        <taxon>Embryophyta</taxon>
        <taxon>Tracheophyta</taxon>
        <taxon>Spermatophyta</taxon>
        <taxon>Magnoliopsida</taxon>
        <taxon>Liliopsida</taxon>
        <taxon>Poales</taxon>
        <taxon>Poaceae</taxon>
        <taxon>PACMAD clade</taxon>
        <taxon>Panicoideae</taxon>
        <taxon>Andropogonodae</taxon>
        <taxon>Andropogoneae</taxon>
        <taxon>Tripsacinae</taxon>
        <taxon>Zea</taxon>
    </lineage>
</organism>
<protein>
    <submittedName>
        <fullName evidence="1">Condensin-2 complex subunit H2</fullName>
    </submittedName>
</protein>
<reference evidence="1" key="1">
    <citation type="submission" date="2015-12" db="EMBL/GenBank/DDBJ databases">
        <title>Update maize B73 reference genome by single molecule sequencing technologies.</title>
        <authorList>
            <consortium name="Maize Genome Sequencing Project"/>
            <person name="Ware D."/>
        </authorList>
    </citation>
    <scope>NUCLEOTIDE SEQUENCE [LARGE SCALE GENOMIC DNA]</scope>
    <source>
        <tissue evidence="1">Seedling</tissue>
    </source>
</reference>
<dbReference type="AlphaFoldDB" id="A0A1D6ID63"/>
<name>A0A1D6ID63_MAIZE</name>
<gene>
    <name evidence="1" type="ORF">ZEAMMB73_Zm00001d021635</name>
</gene>
<evidence type="ECO:0000313" key="1">
    <source>
        <dbReference type="EMBL" id="ONM57750.1"/>
    </source>
</evidence>
<proteinExistence type="predicted"/>
<accession>A0A1D6ID63</accession>